<proteinExistence type="predicted"/>
<sequence>MEPEQSSIQMKCAGRLAMLPPGTSRMMVTLVLSPEAARSHAWFCLCGASGGDVCAVLWWR</sequence>
<evidence type="ECO:0000313" key="2">
    <source>
        <dbReference type="Proteomes" id="UP000660265"/>
    </source>
</evidence>
<accession>A0ABQ2E845</accession>
<gene>
    <name evidence="1" type="ORF">GCM10011583_34710</name>
</gene>
<evidence type="ECO:0000313" key="1">
    <source>
        <dbReference type="EMBL" id="GGK00324.1"/>
    </source>
</evidence>
<dbReference type="EMBL" id="BMMV01000010">
    <property type="protein sequence ID" value="GGK00324.1"/>
    <property type="molecule type" value="Genomic_DNA"/>
</dbReference>
<reference evidence="2" key="1">
    <citation type="journal article" date="2019" name="Int. J. Syst. Evol. Microbiol.">
        <title>The Global Catalogue of Microorganisms (GCM) 10K type strain sequencing project: providing services to taxonomists for standard genome sequencing and annotation.</title>
        <authorList>
            <consortium name="The Broad Institute Genomics Platform"/>
            <consortium name="The Broad Institute Genome Sequencing Center for Infectious Disease"/>
            <person name="Wu L."/>
            <person name="Ma J."/>
        </authorList>
    </citation>
    <scope>NUCLEOTIDE SEQUENCE [LARGE SCALE GENOMIC DNA]</scope>
    <source>
        <strain evidence="2">CGMCC 4.7275</strain>
    </source>
</reference>
<comment type="caution">
    <text evidence="1">The sequence shown here is derived from an EMBL/GenBank/DDBJ whole genome shotgun (WGS) entry which is preliminary data.</text>
</comment>
<protein>
    <submittedName>
        <fullName evidence="1">Uncharacterized protein</fullName>
    </submittedName>
</protein>
<keyword evidence="2" id="KW-1185">Reference proteome</keyword>
<dbReference type="Proteomes" id="UP000660265">
    <property type="component" value="Unassembled WGS sequence"/>
</dbReference>
<organism evidence="1 2">
    <name type="scientific">Streptomyces camponoticapitis</name>
    <dbReference type="NCBI Taxonomy" id="1616125"/>
    <lineage>
        <taxon>Bacteria</taxon>
        <taxon>Bacillati</taxon>
        <taxon>Actinomycetota</taxon>
        <taxon>Actinomycetes</taxon>
        <taxon>Kitasatosporales</taxon>
        <taxon>Streptomycetaceae</taxon>
        <taxon>Streptomyces</taxon>
    </lineage>
</organism>
<name>A0ABQ2E845_9ACTN</name>